<evidence type="ECO:0000313" key="4">
    <source>
        <dbReference type="Proteomes" id="UP001628091"/>
    </source>
</evidence>
<dbReference type="RefSeq" id="WP_407866129.1">
    <property type="nucleotide sequence ID" value="NZ_BAAFZP010000002.1"/>
</dbReference>
<dbReference type="CDD" id="cd04301">
    <property type="entry name" value="NAT_SF"/>
    <property type="match status" value="1"/>
</dbReference>
<dbReference type="InterPro" id="IPR000182">
    <property type="entry name" value="GNAT_dom"/>
</dbReference>
<evidence type="ECO:0000313" key="3">
    <source>
        <dbReference type="EMBL" id="GAB1583530.1"/>
    </source>
</evidence>
<sequence>MMPQAEMASHSRGKETSTGDWSRNLATRTGLSFSVRPVRLDDEAALAEFFAHVKPEDLRFRFLAGMKAVSHDRLAAMTQVDHRQTENFLAFAEDGRTVIATAMLACDPAFEKGEVAICVRAAYRHRGIGWEMLRLVAQYAQAKGVKVLESIENRDNHEAIELEREQGFVAASYPDDPTLMLIRKELRRNRGGRAANPAAAHP</sequence>
<dbReference type="InterPro" id="IPR016181">
    <property type="entry name" value="Acyl_CoA_acyltransferase"/>
</dbReference>
<reference evidence="3 4" key="1">
    <citation type="submission" date="2024-10" db="EMBL/GenBank/DDBJ databases">
        <title>Isolation, draft genome sequencing and identification of Phyllobacterium sp. NSA23, isolated from leaf soil.</title>
        <authorList>
            <person name="Akita H."/>
        </authorList>
    </citation>
    <scope>NUCLEOTIDE SEQUENCE [LARGE SCALE GENOMIC DNA]</scope>
    <source>
        <strain evidence="3 4">NSA23</strain>
    </source>
</reference>
<dbReference type="Gene3D" id="3.40.630.30">
    <property type="match status" value="1"/>
</dbReference>
<dbReference type="SUPFAM" id="SSF55729">
    <property type="entry name" value="Acyl-CoA N-acyltransferases (Nat)"/>
    <property type="match status" value="1"/>
</dbReference>
<proteinExistence type="predicted"/>
<evidence type="ECO:0000259" key="2">
    <source>
        <dbReference type="PROSITE" id="PS51186"/>
    </source>
</evidence>
<gene>
    <name evidence="3" type="ORF">PPNSA23_34730</name>
</gene>
<accession>A0ABQ0H3M9</accession>
<dbReference type="EMBL" id="BAAFZP010000002">
    <property type="protein sequence ID" value="GAB1583530.1"/>
    <property type="molecule type" value="Genomic_DNA"/>
</dbReference>
<organism evidence="3 4">
    <name type="scientific">Phyllobacterium phragmitis</name>
    <dbReference type="NCBI Taxonomy" id="2670329"/>
    <lineage>
        <taxon>Bacteria</taxon>
        <taxon>Pseudomonadati</taxon>
        <taxon>Pseudomonadota</taxon>
        <taxon>Alphaproteobacteria</taxon>
        <taxon>Hyphomicrobiales</taxon>
        <taxon>Phyllobacteriaceae</taxon>
        <taxon>Phyllobacterium</taxon>
    </lineage>
</organism>
<keyword evidence="4" id="KW-1185">Reference proteome</keyword>
<feature type="domain" description="N-acetyltransferase" evidence="2">
    <location>
        <begin position="33"/>
        <end position="187"/>
    </location>
</feature>
<dbReference type="PROSITE" id="PS51186">
    <property type="entry name" value="GNAT"/>
    <property type="match status" value="1"/>
</dbReference>
<protein>
    <submittedName>
        <fullName evidence="3">GNAT family N-acetyltransferase</fullName>
    </submittedName>
</protein>
<name>A0ABQ0H3M9_9HYPH</name>
<feature type="region of interest" description="Disordered" evidence="1">
    <location>
        <begin position="1"/>
        <end position="22"/>
    </location>
</feature>
<dbReference type="Pfam" id="PF00583">
    <property type="entry name" value="Acetyltransf_1"/>
    <property type="match status" value="1"/>
</dbReference>
<comment type="caution">
    <text evidence="3">The sequence shown here is derived from an EMBL/GenBank/DDBJ whole genome shotgun (WGS) entry which is preliminary data.</text>
</comment>
<evidence type="ECO:0000256" key="1">
    <source>
        <dbReference type="SAM" id="MobiDB-lite"/>
    </source>
</evidence>
<dbReference type="Proteomes" id="UP001628091">
    <property type="component" value="Unassembled WGS sequence"/>
</dbReference>